<dbReference type="InterPro" id="IPR029063">
    <property type="entry name" value="SAM-dependent_MTases_sf"/>
</dbReference>
<dbReference type="RefSeq" id="WP_116176990.1">
    <property type="nucleotide sequence ID" value="NZ_CP144375.1"/>
</dbReference>
<dbReference type="Pfam" id="PF08241">
    <property type="entry name" value="Methyltransf_11"/>
    <property type="match status" value="1"/>
</dbReference>
<reference evidence="2 3" key="1">
    <citation type="submission" date="2018-08" db="EMBL/GenBank/DDBJ databases">
        <title>Genomic Encyclopedia of Archaeal and Bacterial Type Strains, Phase II (KMG-II): from individual species to whole genera.</title>
        <authorList>
            <person name="Goeker M."/>
        </authorList>
    </citation>
    <scope>NUCLEOTIDE SEQUENCE [LARGE SCALE GENOMIC DNA]</scope>
    <source>
        <strain evidence="2 3">DSM 45791</strain>
    </source>
</reference>
<dbReference type="EMBL" id="QUNO01000009">
    <property type="protein sequence ID" value="REH43535.1"/>
    <property type="molecule type" value="Genomic_DNA"/>
</dbReference>
<organism evidence="2 3">
    <name type="scientific">Kutzneria buriramensis</name>
    <dbReference type="NCBI Taxonomy" id="1045776"/>
    <lineage>
        <taxon>Bacteria</taxon>
        <taxon>Bacillati</taxon>
        <taxon>Actinomycetota</taxon>
        <taxon>Actinomycetes</taxon>
        <taxon>Pseudonocardiales</taxon>
        <taxon>Pseudonocardiaceae</taxon>
        <taxon>Kutzneria</taxon>
    </lineage>
</organism>
<dbReference type="PANTHER" id="PTHR43591">
    <property type="entry name" value="METHYLTRANSFERASE"/>
    <property type="match status" value="1"/>
</dbReference>
<keyword evidence="2" id="KW-0808">Transferase</keyword>
<gene>
    <name evidence="2" type="ORF">BCF44_10978</name>
</gene>
<dbReference type="GO" id="GO:0032259">
    <property type="term" value="P:methylation"/>
    <property type="evidence" value="ECO:0007669"/>
    <property type="project" value="UniProtKB-KW"/>
</dbReference>
<keyword evidence="3" id="KW-1185">Reference proteome</keyword>
<dbReference type="Proteomes" id="UP000256269">
    <property type="component" value="Unassembled WGS sequence"/>
</dbReference>
<keyword evidence="2" id="KW-0830">Ubiquinone</keyword>
<keyword evidence="2" id="KW-0489">Methyltransferase</keyword>
<proteinExistence type="predicted"/>
<dbReference type="SUPFAM" id="SSF53335">
    <property type="entry name" value="S-adenosyl-L-methionine-dependent methyltransferases"/>
    <property type="match status" value="1"/>
</dbReference>
<protein>
    <submittedName>
        <fullName evidence="2">Ubiquinone/menaquinone biosynthesis C-methylase UbiE</fullName>
    </submittedName>
</protein>
<dbReference type="InterPro" id="IPR013216">
    <property type="entry name" value="Methyltransf_11"/>
</dbReference>
<dbReference type="OrthoDB" id="5566900at2"/>
<dbReference type="AlphaFoldDB" id="A0A3E0HFF8"/>
<dbReference type="Gene3D" id="3.40.50.150">
    <property type="entry name" value="Vaccinia Virus protein VP39"/>
    <property type="match status" value="1"/>
</dbReference>
<accession>A0A3E0HFF8</accession>
<feature type="domain" description="Methyltransferase type 11" evidence="1">
    <location>
        <begin position="63"/>
        <end position="157"/>
    </location>
</feature>
<dbReference type="GO" id="GO:0008757">
    <property type="term" value="F:S-adenosylmethionine-dependent methyltransferase activity"/>
    <property type="evidence" value="ECO:0007669"/>
    <property type="project" value="InterPro"/>
</dbReference>
<evidence type="ECO:0000313" key="2">
    <source>
        <dbReference type="EMBL" id="REH43535.1"/>
    </source>
</evidence>
<name>A0A3E0HFF8_9PSEU</name>
<sequence>MTGIELPEHVRANREYWDATADRWVAAGERSWAQDEPTWGVFHVPQREAPLLPDEVDGMDTIELGCGTAYVSAWLARRGAKPVGIDNSERQLATARRLQDEHDLHFPLLHGNAEQVPYASASFDLAVSEYGAAIWCDPYVWIPEAARLLRPGGRLAFLCNSVVSVLCAPDDENEPPTERMLRPQLGLHRTPWPEGSVDFHLGHGDMIRLLRRSGFEIEDMIEIFAPEGAADSAFGYAPAGWSRQWPVEEIWKARRV</sequence>
<dbReference type="CDD" id="cd02440">
    <property type="entry name" value="AdoMet_MTases"/>
    <property type="match status" value="1"/>
</dbReference>
<evidence type="ECO:0000313" key="3">
    <source>
        <dbReference type="Proteomes" id="UP000256269"/>
    </source>
</evidence>
<comment type="caution">
    <text evidence="2">The sequence shown here is derived from an EMBL/GenBank/DDBJ whole genome shotgun (WGS) entry which is preliminary data.</text>
</comment>
<evidence type="ECO:0000259" key="1">
    <source>
        <dbReference type="Pfam" id="PF08241"/>
    </source>
</evidence>
<dbReference type="PANTHER" id="PTHR43591:SF24">
    <property type="entry name" value="2-METHOXY-6-POLYPRENYL-1,4-BENZOQUINOL METHYLASE, MITOCHONDRIAL"/>
    <property type="match status" value="1"/>
</dbReference>